<evidence type="ECO:0000313" key="5">
    <source>
        <dbReference type="EMBL" id="CRI32456.1"/>
    </source>
</evidence>
<evidence type="ECO:0000259" key="1">
    <source>
        <dbReference type="Pfam" id="PF08279"/>
    </source>
</evidence>
<dbReference type="Gene3D" id="1.10.10.10">
    <property type="entry name" value="Winged helix-like DNA-binding domain superfamily/Winged helix DNA-binding domain"/>
    <property type="match status" value="1"/>
</dbReference>
<dbReference type="Proteomes" id="UP000043437">
    <property type="component" value="Unassembled WGS sequence"/>
</dbReference>
<dbReference type="Proteomes" id="UP000038622">
    <property type="component" value="Unassembled WGS sequence"/>
</dbReference>
<dbReference type="GeneID" id="82131898"/>
<evidence type="ECO:0000313" key="7">
    <source>
        <dbReference type="Proteomes" id="UP000041394"/>
    </source>
</evidence>
<dbReference type="RefSeq" id="WP_053941384.1">
    <property type="nucleotide sequence ID" value="NZ_CDMG01000004.1"/>
</dbReference>
<gene>
    <name evidence="2" type="ORF">HAL011_13830</name>
    <name evidence="3" type="ORF">HAL013_09780</name>
    <name evidence="5" type="ORF">HAL07_09310</name>
    <name evidence="4" type="ORF">HAL09_04440</name>
</gene>
<dbReference type="InterPro" id="IPR013196">
    <property type="entry name" value="HTH_11"/>
</dbReference>
<reference evidence="6" key="3">
    <citation type="submission" date="2014-12" db="EMBL/GenBank/DDBJ databases">
        <authorList>
            <person name="Smet A."/>
        </authorList>
    </citation>
    <scope>NUCLEOTIDE SEQUENCE [LARGE SCALE GENOMIC DNA]</scope>
</reference>
<evidence type="ECO:0000313" key="3">
    <source>
        <dbReference type="EMBL" id="CRF42771.1"/>
    </source>
</evidence>
<name>A0A0K2X3H4_9HELI</name>
<proteinExistence type="predicted"/>
<accession>A0A0K2X3H4</accession>
<dbReference type="STRING" id="1578720.HAL011_13830"/>
<feature type="domain" description="Helix-turn-helix type 11" evidence="1">
    <location>
        <begin position="31"/>
        <end position="83"/>
    </location>
</feature>
<sequence length="110" mass="12184">MSAKYIRADEVLALLQYCTLQHGLSLQATGILAFLASTQSHTTGLTYTLCNQFGISGRTLWKYINELKRCGVLKIKALRNRHGQFIAAYGLALVAPDGVIVHECVFVERN</sequence>
<evidence type="ECO:0000313" key="4">
    <source>
        <dbReference type="EMBL" id="CRF43886.1"/>
    </source>
</evidence>
<dbReference type="EMBL" id="CDMN01000017">
    <property type="protein sequence ID" value="CRF43886.1"/>
    <property type="molecule type" value="Genomic_DNA"/>
</dbReference>
<dbReference type="Proteomes" id="UP000045175">
    <property type="component" value="Unassembled WGS sequence"/>
</dbReference>
<dbReference type="Pfam" id="PF08279">
    <property type="entry name" value="HTH_11"/>
    <property type="match status" value="1"/>
</dbReference>
<dbReference type="EMBL" id="CDMG01000004">
    <property type="protein sequence ID" value="CRI32456.1"/>
    <property type="molecule type" value="Genomic_DNA"/>
</dbReference>
<organism evidence="2 6">
    <name type="scientific">Helicobacter ailurogastricus</name>
    <dbReference type="NCBI Taxonomy" id="1578720"/>
    <lineage>
        <taxon>Bacteria</taxon>
        <taxon>Pseudomonadati</taxon>
        <taxon>Campylobacterota</taxon>
        <taxon>Epsilonproteobacteria</taxon>
        <taxon>Campylobacterales</taxon>
        <taxon>Helicobacteraceae</taxon>
        <taxon>Helicobacter</taxon>
    </lineage>
</organism>
<reference evidence="7 8" key="2">
    <citation type="submission" date="2014-12" db="EMBL/GenBank/DDBJ databases">
        <authorList>
            <person name="Jaenicke S."/>
        </authorList>
    </citation>
    <scope>NUCLEOTIDE SEQUENCE [LARGE SCALE GENOMIC DNA]</scope>
</reference>
<dbReference type="EMBL" id="CDML01000046">
    <property type="protein sequence ID" value="CRF41580.1"/>
    <property type="molecule type" value="Genomic_DNA"/>
</dbReference>
<protein>
    <recommendedName>
        <fullName evidence="1">Helix-turn-helix type 11 domain-containing protein</fullName>
    </recommendedName>
</protein>
<dbReference type="EMBL" id="CDMH01000045">
    <property type="protein sequence ID" value="CRF42771.1"/>
    <property type="molecule type" value="Genomic_DNA"/>
</dbReference>
<keyword evidence="6" id="KW-1185">Reference proteome</keyword>
<dbReference type="AlphaFoldDB" id="A0A0K2X3H4"/>
<reference evidence="2" key="1">
    <citation type="submission" date="2014-12" db="EMBL/GenBank/DDBJ databases">
        <title>Whole genome sequences of four Staphylococcus schleiferi canine isolates.</title>
        <authorList>
            <person name="Misic A.M."/>
            <person name="Cain C."/>
            <person name="Morris D.O."/>
            <person name="Rankin S."/>
            <person name="Beiting D."/>
        </authorList>
    </citation>
    <scope>NUCLEOTIDE SEQUENCE</scope>
    <source>
        <strain evidence="2">ASB11</strain>
        <strain evidence="3">ASB13</strain>
        <strain evidence="5">ASB7</strain>
        <strain evidence="4">ASB9</strain>
    </source>
</reference>
<evidence type="ECO:0000313" key="6">
    <source>
        <dbReference type="Proteomes" id="UP000038622"/>
    </source>
</evidence>
<evidence type="ECO:0000313" key="2">
    <source>
        <dbReference type="EMBL" id="CRF41580.1"/>
    </source>
</evidence>
<dbReference type="Proteomes" id="UP000041394">
    <property type="component" value="Unassembled WGS sequence"/>
</dbReference>
<evidence type="ECO:0000313" key="8">
    <source>
        <dbReference type="Proteomes" id="UP000043437"/>
    </source>
</evidence>
<dbReference type="InterPro" id="IPR036388">
    <property type="entry name" value="WH-like_DNA-bd_sf"/>
</dbReference>